<dbReference type="EMBL" id="QXGF01010035">
    <property type="protein sequence ID" value="KAE8916516.1"/>
    <property type="molecule type" value="Genomic_DNA"/>
</dbReference>
<evidence type="ECO:0000313" key="2">
    <source>
        <dbReference type="EMBL" id="KAE9053900.1"/>
    </source>
</evidence>
<accession>A0A6A3D873</accession>
<name>A0A6A3D873_9STRA</name>
<evidence type="ECO:0000313" key="4">
    <source>
        <dbReference type="Proteomes" id="UP000441208"/>
    </source>
</evidence>
<protein>
    <submittedName>
        <fullName evidence="1">Uncharacterized protein</fullName>
    </submittedName>
</protein>
<evidence type="ECO:0000313" key="1">
    <source>
        <dbReference type="EMBL" id="KAE8916516.1"/>
    </source>
</evidence>
<sequence>MNLKEYLVNWSLLPGAQAAKPPSYQCSSSFPVAASTGSNSTRSCSSLCFQPRNMHCERSSPT</sequence>
<dbReference type="Proteomes" id="UP000441208">
    <property type="component" value="Unassembled WGS sequence"/>
</dbReference>
<dbReference type="EMBL" id="QXFZ01010390">
    <property type="protein sequence ID" value="KAE9053900.1"/>
    <property type="molecule type" value="Genomic_DNA"/>
</dbReference>
<comment type="caution">
    <text evidence="1">The sequence shown here is derived from an EMBL/GenBank/DDBJ whole genome shotgun (WGS) entry which is preliminary data.</text>
</comment>
<dbReference type="Proteomes" id="UP000429523">
    <property type="component" value="Unassembled WGS sequence"/>
</dbReference>
<dbReference type="AlphaFoldDB" id="A0A6A3D873"/>
<evidence type="ECO:0000313" key="3">
    <source>
        <dbReference type="Proteomes" id="UP000429523"/>
    </source>
</evidence>
<gene>
    <name evidence="2" type="ORF">PF007_g32811</name>
    <name evidence="1" type="ORF">PF009_g33161</name>
</gene>
<proteinExistence type="predicted"/>
<organism evidence="1 3">
    <name type="scientific">Phytophthora fragariae</name>
    <dbReference type="NCBI Taxonomy" id="53985"/>
    <lineage>
        <taxon>Eukaryota</taxon>
        <taxon>Sar</taxon>
        <taxon>Stramenopiles</taxon>
        <taxon>Oomycota</taxon>
        <taxon>Peronosporomycetes</taxon>
        <taxon>Peronosporales</taxon>
        <taxon>Peronosporaceae</taxon>
        <taxon>Phytophthora</taxon>
    </lineage>
</organism>
<reference evidence="3 4" key="1">
    <citation type="submission" date="2018-08" db="EMBL/GenBank/DDBJ databases">
        <title>Genomic investigation of the strawberry pathogen Phytophthora fragariae indicates pathogenicity is determined by transcriptional variation in three key races.</title>
        <authorList>
            <person name="Adams T.M."/>
            <person name="Armitage A.D."/>
            <person name="Sobczyk M.K."/>
            <person name="Bates H.J."/>
            <person name="Dunwell J.M."/>
            <person name="Nellist C.F."/>
            <person name="Harrison R.J."/>
        </authorList>
    </citation>
    <scope>NUCLEOTIDE SEQUENCE [LARGE SCALE GENOMIC DNA]</scope>
    <source>
        <strain evidence="2 4">NOV-71</strain>
        <strain evidence="1 3">NOV-9</strain>
    </source>
</reference>